<dbReference type="SMR" id="A0A8T3B642"/>
<keyword evidence="11" id="KW-1185">Reference proteome</keyword>
<dbReference type="PANTHER" id="PTHR13989">
    <property type="entry name" value="REPLICATION PROTEIN A-RELATED"/>
    <property type="match status" value="1"/>
</dbReference>
<keyword evidence="5" id="KW-0779">Telomere</keyword>
<dbReference type="Proteomes" id="UP000829196">
    <property type="component" value="Unassembled WGS sequence"/>
</dbReference>
<protein>
    <recommendedName>
        <fullName evidence="3">CST complex subunit STN1</fullName>
    </recommendedName>
    <alternativeName>
        <fullName evidence="8">Suppressor of cdc thirteen homolog</fullName>
    </alternativeName>
</protein>
<dbReference type="AlphaFoldDB" id="A0A8T3B642"/>
<organism evidence="10 11">
    <name type="scientific">Dendrobium nobile</name>
    <name type="common">Orchid</name>
    <dbReference type="NCBI Taxonomy" id="94219"/>
    <lineage>
        <taxon>Eukaryota</taxon>
        <taxon>Viridiplantae</taxon>
        <taxon>Streptophyta</taxon>
        <taxon>Embryophyta</taxon>
        <taxon>Tracheophyta</taxon>
        <taxon>Spermatophyta</taxon>
        <taxon>Magnoliopsida</taxon>
        <taxon>Liliopsida</taxon>
        <taxon>Asparagales</taxon>
        <taxon>Orchidaceae</taxon>
        <taxon>Epidendroideae</taxon>
        <taxon>Malaxideae</taxon>
        <taxon>Dendrobiinae</taxon>
        <taxon>Dendrobium</taxon>
    </lineage>
</organism>
<evidence type="ECO:0000256" key="3">
    <source>
        <dbReference type="ARBA" id="ARBA00017411"/>
    </source>
</evidence>
<evidence type="ECO:0000256" key="8">
    <source>
        <dbReference type="ARBA" id="ARBA00030039"/>
    </source>
</evidence>
<dbReference type="Gene3D" id="2.40.50.140">
    <property type="entry name" value="Nucleic acid-binding proteins"/>
    <property type="match status" value="1"/>
</dbReference>
<feature type="domain" description="OB" evidence="9">
    <location>
        <begin position="25"/>
        <end position="111"/>
    </location>
</feature>
<evidence type="ECO:0000313" key="10">
    <source>
        <dbReference type="EMBL" id="KAI0504522.1"/>
    </source>
</evidence>
<accession>A0A8T3B642</accession>
<dbReference type="Pfam" id="PF01336">
    <property type="entry name" value="tRNA_anti-codon"/>
    <property type="match status" value="1"/>
</dbReference>
<sequence length="143" mass="15984">MPCLIIGKDVTKQVNMYNRIHRAEFVGVVVSRDRRPKLLRFLIDDGSGCVPCVLWLNHDLLSKSSAFASGDDLAASAARDHAGKVHLGVLVRVRGRVTVFRGELQITVKDVLVERDPNAEILHWLQCIALNSHATVLICHWRP</sequence>
<evidence type="ECO:0000313" key="11">
    <source>
        <dbReference type="Proteomes" id="UP000829196"/>
    </source>
</evidence>
<dbReference type="InterPro" id="IPR004365">
    <property type="entry name" value="NA-bd_OB_tRNA"/>
</dbReference>
<name>A0A8T3B642_DENNO</name>
<dbReference type="EMBL" id="JAGYWB010000011">
    <property type="protein sequence ID" value="KAI0504522.1"/>
    <property type="molecule type" value="Genomic_DNA"/>
</dbReference>
<evidence type="ECO:0000256" key="2">
    <source>
        <dbReference type="ARBA" id="ARBA00004574"/>
    </source>
</evidence>
<evidence type="ECO:0000256" key="6">
    <source>
        <dbReference type="ARBA" id="ARBA00023125"/>
    </source>
</evidence>
<dbReference type="SUPFAM" id="SSF50249">
    <property type="entry name" value="Nucleic acid-binding proteins"/>
    <property type="match status" value="1"/>
</dbReference>
<keyword evidence="7" id="KW-0539">Nucleus</keyword>
<evidence type="ECO:0000256" key="5">
    <source>
        <dbReference type="ARBA" id="ARBA00022895"/>
    </source>
</evidence>
<dbReference type="PANTHER" id="PTHR13989:SF33">
    <property type="entry name" value="CST COMPLEX SUBUNIT STN1"/>
    <property type="match status" value="1"/>
</dbReference>
<gene>
    <name evidence="10" type="ORF">KFK09_015474</name>
</gene>
<dbReference type="GO" id="GO:0000781">
    <property type="term" value="C:chromosome, telomeric region"/>
    <property type="evidence" value="ECO:0007669"/>
    <property type="project" value="UniProtKB-SubCell"/>
</dbReference>
<comment type="caution">
    <text evidence="10">The sequence shown here is derived from an EMBL/GenBank/DDBJ whole genome shotgun (WGS) entry which is preliminary data.</text>
</comment>
<dbReference type="InterPro" id="IPR040260">
    <property type="entry name" value="RFA2-like"/>
</dbReference>
<evidence type="ECO:0000256" key="7">
    <source>
        <dbReference type="ARBA" id="ARBA00023242"/>
    </source>
</evidence>
<evidence type="ECO:0000259" key="9">
    <source>
        <dbReference type="Pfam" id="PF01336"/>
    </source>
</evidence>
<dbReference type="InterPro" id="IPR012340">
    <property type="entry name" value="NA-bd_OB-fold"/>
</dbReference>
<comment type="subcellular location">
    <subcellularLocation>
        <location evidence="2">Chromosome</location>
        <location evidence="2">Telomere</location>
    </subcellularLocation>
    <subcellularLocation>
        <location evidence="1">Nucleus</location>
    </subcellularLocation>
</comment>
<evidence type="ECO:0000256" key="4">
    <source>
        <dbReference type="ARBA" id="ARBA00022454"/>
    </source>
</evidence>
<dbReference type="OrthoDB" id="77828at2759"/>
<reference evidence="10" key="1">
    <citation type="journal article" date="2022" name="Front. Genet.">
        <title>Chromosome-Scale Assembly of the Dendrobium nobile Genome Provides Insights Into the Molecular Mechanism of the Biosynthesis of the Medicinal Active Ingredient of Dendrobium.</title>
        <authorList>
            <person name="Xu Q."/>
            <person name="Niu S.-C."/>
            <person name="Li K.-L."/>
            <person name="Zheng P.-J."/>
            <person name="Zhang X.-J."/>
            <person name="Jia Y."/>
            <person name="Liu Y."/>
            <person name="Niu Y.-X."/>
            <person name="Yu L.-H."/>
            <person name="Chen D.-F."/>
            <person name="Zhang G.-Q."/>
        </authorList>
    </citation>
    <scope>NUCLEOTIDE SEQUENCE</scope>
    <source>
        <tissue evidence="10">Leaf</tissue>
    </source>
</reference>
<dbReference type="GO" id="GO:0005634">
    <property type="term" value="C:nucleus"/>
    <property type="evidence" value="ECO:0007669"/>
    <property type="project" value="UniProtKB-SubCell"/>
</dbReference>
<dbReference type="GO" id="GO:0003677">
    <property type="term" value="F:DNA binding"/>
    <property type="evidence" value="ECO:0007669"/>
    <property type="project" value="UniProtKB-KW"/>
</dbReference>
<keyword evidence="4" id="KW-0158">Chromosome</keyword>
<keyword evidence="6" id="KW-0238">DNA-binding</keyword>
<proteinExistence type="predicted"/>
<evidence type="ECO:0000256" key="1">
    <source>
        <dbReference type="ARBA" id="ARBA00004123"/>
    </source>
</evidence>